<dbReference type="EMBL" id="UZAU01000041">
    <property type="status" value="NOT_ANNOTATED_CDS"/>
    <property type="molecule type" value="Genomic_DNA"/>
</dbReference>
<evidence type="ECO:0000259" key="1">
    <source>
        <dbReference type="PROSITE" id="PS50878"/>
    </source>
</evidence>
<name>A0A803NHY3_CANSA</name>
<proteinExistence type="predicted"/>
<dbReference type="InterPro" id="IPR002156">
    <property type="entry name" value="RNaseH_domain"/>
</dbReference>
<dbReference type="Pfam" id="PF00078">
    <property type="entry name" value="RVT_1"/>
    <property type="match status" value="1"/>
</dbReference>
<dbReference type="SUPFAM" id="SSF56672">
    <property type="entry name" value="DNA/RNA polymerases"/>
    <property type="match status" value="1"/>
</dbReference>
<dbReference type="InterPro" id="IPR000477">
    <property type="entry name" value="RT_dom"/>
</dbReference>
<organism evidence="2 3">
    <name type="scientific">Cannabis sativa</name>
    <name type="common">Hemp</name>
    <name type="synonym">Marijuana</name>
    <dbReference type="NCBI Taxonomy" id="3483"/>
    <lineage>
        <taxon>Eukaryota</taxon>
        <taxon>Viridiplantae</taxon>
        <taxon>Streptophyta</taxon>
        <taxon>Embryophyta</taxon>
        <taxon>Tracheophyta</taxon>
        <taxon>Spermatophyta</taxon>
        <taxon>Magnoliopsida</taxon>
        <taxon>eudicotyledons</taxon>
        <taxon>Gunneridae</taxon>
        <taxon>Pentapetalae</taxon>
        <taxon>rosids</taxon>
        <taxon>fabids</taxon>
        <taxon>Rosales</taxon>
        <taxon>Cannabaceae</taxon>
        <taxon>Cannabis</taxon>
    </lineage>
</organism>
<evidence type="ECO:0000313" key="2">
    <source>
        <dbReference type="EnsemblPlants" id="cds.evm.model.01.1639"/>
    </source>
</evidence>
<dbReference type="GO" id="GO:0004523">
    <property type="term" value="F:RNA-DNA hybrid ribonuclease activity"/>
    <property type="evidence" value="ECO:0007669"/>
    <property type="project" value="InterPro"/>
</dbReference>
<dbReference type="EnsemblPlants" id="evm.model.01.1639">
    <property type="protein sequence ID" value="cds.evm.model.01.1639"/>
    <property type="gene ID" value="evm.TU.01.1639"/>
</dbReference>
<dbReference type="CDD" id="cd06222">
    <property type="entry name" value="RNase_H_like"/>
    <property type="match status" value="1"/>
</dbReference>
<dbReference type="GO" id="GO:0003676">
    <property type="term" value="F:nucleic acid binding"/>
    <property type="evidence" value="ECO:0007669"/>
    <property type="project" value="InterPro"/>
</dbReference>
<keyword evidence="3" id="KW-1185">Reference proteome</keyword>
<dbReference type="AlphaFoldDB" id="A0A803NHY3"/>
<dbReference type="Proteomes" id="UP000596661">
    <property type="component" value="Chromosome 1"/>
</dbReference>
<dbReference type="InterPro" id="IPR043502">
    <property type="entry name" value="DNA/RNA_pol_sf"/>
</dbReference>
<dbReference type="PROSITE" id="PS50878">
    <property type="entry name" value="RT_POL"/>
    <property type="match status" value="1"/>
</dbReference>
<dbReference type="Gramene" id="evm.model.01.1639">
    <property type="protein sequence ID" value="cds.evm.model.01.1639"/>
    <property type="gene ID" value="evm.TU.01.1639"/>
</dbReference>
<dbReference type="CDD" id="cd01650">
    <property type="entry name" value="RT_nLTR_like"/>
    <property type="match status" value="1"/>
</dbReference>
<protein>
    <recommendedName>
        <fullName evidence="1">Reverse transcriptase domain-containing protein</fullName>
    </recommendedName>
</protein>
<dbReference type="PANTHER" id="PTHR33116:SF86">
    <property type="entry name" value="REVERSE TRANSCRIPTASE DOMAIN-CONTAINING PROTEIN"/>
    <property type="match status" value="1"/>
</dbReference>
<feature type="domain" description="Reverse transcriptase" evidence="1">
    <location>
        <begin position="34"/>
        <end position="315"/>
    </location>
</feature>
<dbReference type="Gene3D" id="3.30.420.10">
    <property type="entry name" value="Ribonuclease H-like superfamily/Ribonuclease H"/>
    <property type="match status" value="1"/>
</dbReference>
<reference evidence="2" key="1">
    <citation type="submission" date="2018-11" db="EMBL/GenBank/DDBJ databases">
        <authorList>
            <person name="Grassa J C."/>
        </authorList>
    </citation>
    <scope>NUCLEOTIDE SEQUENCE [LARGE SCALE GENOMIC DNA]</scope>
</reference>
<reference evidence="2" key="2">
    <citation type="submission" date="2021-03" db="UniProtKB">
        <authorList>
            <consortium name="EnsemblPlants"/>
        </authorList>
    </citation>
    <scope>IDENTIFICATION</scope>
</reference>
<dbReference type="PANTHER" id="PTHR33116">
    <property type="entry name" value="REVERSE TRANSCRIPTASE ZINC-BINDING DOMAIN-CONTAINING PROTEIN-RELATED-RELATED"/>
    <property type="match status" value="1"/>
</dbReference>
<dbReference type="InterPro" id="IPR044730">
    <property type="entry name" value="RNase_H-like_dom_plant"/>
</dbReference>
<accession>A0A803NHY3</accession>
<evidence type="ECO:0000313" key="3">
    <source>
        <dbReference type="Proteomes" id="UP000596661"/>
    </source>
</evidence>
<dbReference type="Pfam" id="PF13456">
    <property type="entry name" value="RVT_3"/>
    <property type="match status" value="1"/>
</dbReference>
<sequence>MGRDKAPGPDGLPTSFYAHHWNSVQADLLEMVLDFFHTTELPKTINDTSIVLIPKKESPAFTTDFRPIALCNISYKVISKVLASRMRWILNKIISPNQAAFVKGRHIAENSMITREIVHSMNRKKGKRGFMMIKLDMEKAYDKMEWDFIATVLQRLGFPSCFIQWTKSCIMVEEIKLLINGSVAGKFHPQRGLRQGDPLSPALFILGADVLSNMINEKVERGLIKGFKMRRDGPTISHLLFADDTILFGQASLREASHFMDSLQEYCRYSGQSVNVEKSSVFFSKMVPPRTAQAISQLLGMKRMAKKAKYLGIPLFRSLKRTEDTKFLVDRVLTRVQGWKSKLLSYAGKACLIKTVGSSLANYVASSDVLPSSTAHQIDKLLRDFWWGDSPNKRKIHPIAWETLCRPKVNGGLGFKSSEAINKAFLMKWAWKVLTDKESLWHQLMEAKYLKNRNFMDVESTNADSALWKAILKVRDFLKKGLCRRIGDGNSTSIWFDPWVPGGDLKPSPRLDASAGLSMVHNFITQDGWNESLIRTWFLESDAKRILNISLPTSPREDTWLWLPENNVWFGSRWQIRTDYSRIDCWEGWLDWFSLDTNRPVGLHLHSFLGGAATIFESLWRERNNLAHGGTPTPMHILIQHINTRILEIMEDVQSQHASLVEWLPPPPGWLICNTDVSIGNHQSAGAVVFRNEDGKFTNCFTFRLVVSEPLLGEIMVLCKGAEEALKLGYSKMIFQNDSSTATAALKSNRQEVGSLHHNIQEQVAAFRYSVDQLELWEVSWIPRNCNSVAHSVAKWANQNNQFGWIDLSSENGTLPPALAGMECL</sequence>
<dbReference type="InterPro" id="IPR036397">
    <property type="entry name" value="RNaseH_sf"/>
</dbReference>